<proteinExistence type="predicted"/>
<feature type="compositionally biased region" description="Polar residues" evidence="1">
    <location>
        <begin position="36"/>
        <end position="49"/>
    </location>
</feature>
<organism evidence="2 3">
    <name type="scientific">Folsomia candida</name>
    <name type="common">Springtail</name>
    <dbReference type="NCBI Taxonomy" id="158441"/>
    <lineage>
        <taxon>Eukaryota</taxon>
        <taxon>Metazoa</taxon>
        <taxon>Ecdysozoa</taxon>
        <taxon>Arthropoda</taxon>
        <taxon>Hexapoda</taxon>
        <taxon>Collembola</taxon>
        <taxon>Entomobryomorpha</taxon>
        <taxon>Isotomoidea</taxon>
        <taxon>Isotomidae</taxon>
        <taxon>Proisotominae</taxon>
        <taxon>Folsomia</taxon>
    </lineage>
</organism>
<dbReference type="AlphaFoldDB" id="A0A226EBP4"/>
<dbReference type="STRING" id="158441.A0A226EBP4"/>
<dbReference type="OrthoDB" id="6421510at2759"/>
<evidence type="ECO:0000313" key="3">
    <source>
        <dbReference type="Proteomes" id="UP000198287"/>
    </source>
</evidence>
<dbReference type="EMBL" id="LNIX01000005">
    <property type="protein sequence ID" value="OXA54870.1"/>
    <property type="molecule type" value="Genomic_DNA"/>
</dbReference>
<dbReference type="Proteomes" id="UP000198287">
    <property type="component" value="Unassembled WGS sequence"/>
</dbReference>
<reference evidence="2 3" key="1">
    <citation type="submission" date="2015-12" db="EMBL/GenBank/DDBJ databases">
        <title>The genome of Folsomia candida.</title>
        <authorList>
            <person name="Faddeeva A."/>
            <person name="Derks M.F."/>
            <person name="Anvar Y."/>
            <person name="Smit S."/>
            <person name="Van Straalen N."/>
            <person name="Roelofs D."/>
        </authorList>
    </citation>
    <scope>NUCLEOTIDE SEQUENCE [LARGE SCALE GENOMIC DNA]</scope>
    <source>
        <strain evidence="2 3">VU population</strain>
        <tissue evidence="2">Whole body</tissue>
    </source>
</reference>
<dbReference type="OMA" id="LTHVHAM"/>
<gene>
    <name evidence="2" type="ORF">Fcan01_11160</name>
</gene>
<keyword evidence="3" id="KW-1185">Reference proteome</keyword>
<sequence length="488" mass="54789">MAQIGGGRLSINGETYMPLPKSPRRSPKKVAKKTKQTGSGTSSPRVNSSPKKRGRKRKASPKKSTPKKASHKKSTPKRKTHFSPIWPQPGYSESEGNPFIFHIPALTNHFTDLASSYLYLRLRIQKENGSDLDTEDDIAPNENFFASYIESVNLELNSTPVSRNQNSLYLWRHFMENYLFESEGVKKSTLSTELFYLDENEKYDTTNANYAVRKAYTNGSKQFEVTGILKHSLQSQSRLIPDGVHMTLAVKRSKNTLALFGNPTGVQTSGETASQKSYKIKVESAIFYCHRVQLTEKVLTHVHAMLSKNRLNFLMKSKEMKSFNIPTGSYTASNVLFSGPTPTFLILGLLTAKQYIGSYGLSPFAFSKHNLDMVTVQVEGESNDFLRTLNFQDGSLLGYKSLNSLCTKQLGNGIGREEYEGRNRFLMAVELLPSAGDQFQTQGHNQTKLLLKFSQPTTEPLVLVCMAEFPSLLQIDKERRVYSDAVII</sequence>
<feature type="compositionally biased region" description="Basic residues" evidence="1">
    <location>
        <begin position="22"/>
        <end position="35"/>
    </location>
</feature>
<evidence type="ECO:0000313" key="2">
    <source>
        <dbReference type="EMBL" id="OXA54870.1"/>
    </source>
</evidence>
<accession>A0A226EBP4</accession>
<name>A0A226EBP4_FOLCA</name>
<comment type="caution">
    <text evidence="2">The sequence shown here is derived from an EMBL/GenBank/DDBJ whole genome shotgun (WGS) entry which is preliminary data.</text>
</comment>
<protein>
    <submittedName>
        <fullName evidence="2">Uncharacterized protein</fullName>
    </submittedName>
</protein>
<feature type="region of interest" description="Disordered" evidence="1">
    <location>
        <begin position="1"/>
        <end position="88"/>
    </location>
</feature>
<evidence type="ECO:0000256" key="1">
    <source>
        <dbReference type="SAM" id="MobiDB-lite"/>
    </source>
</evidence>
<feature type="compositionally biased region" description="Basic residues" evidence="1">
    <location>
        <begin position="50"/>
        <end position="81"/>
    </location>
</feature>